<dbReference type="PANTHER" id="PTHR23419:SF8">
    <property type="entry name" value="FI09726P"/>
    <property type="match status" value="1"/>
</dbReference>
<dbReference type="AlphaFoldDB" id="A0A521BXT4"/>
<dbReference type="GO" id="GO:0005507">
    <property type="term" value="F:copper ion binding"/>
    <property type="evidence" value="ECO:0007669"/>
    <property type="project" value="TreeGrafter"/>
</dbReference>
<evidence type="ECO:0000313" key="2">
    <source>
        <dbReference type="EMBL" id="SMO51270.1"/>
    </source>
</evidence>
<protein>
    <submittedName>
        <fullName evidence="2">Divalent cation tolerance protein</fullName>
    </submittedName>
</protein>
<dbReference type="Gene3D" id="3.30.70.120">
    <property type="match status" value="1"/>
</dbReference>
<name>A0A521BXT4_9BACT</name>
<dbReference type="InterPro" id="IPR011322">
    <property type="entry name" value="N-reg_PII-like_a/b"/>
</dbReference>
<dbReference type="PANTHER" id="PTHR23419">
    <property type="entry name" value="DIVALENT CATION TOLERANCE CUTA-RELATED"/>
    <property type="match status" value="1"/>
</dbReference>
<dbReference type="GO" id="GO:0010038">
    <property type="term" value="P:response to metal ion"/>
    <property type="evidence" value="ECO:0007669"/>
    <property type="project" value="InterPro"/>
</dbReference>
<dbReference type="Proteomes" id="UP000317315">
    <property type="component" value="Unassembled WGS sequence"/>
</dbReference>
<comment type="similarity">
    <text evidence="1">Belongs to the CutA family.</text>
</comment>
<gene>
    <name evidence="2" type="ORF">SAMN06269117_10828</name>
</gene>
<evidence type="ECO:0000256" key="1">
    <source>
        <dbReference type="ARBA" id="ARBA00010169"/>
    </source>
</evidence>
<dbReference type="OrthoDB" id="37622at2"/>
<evidence type="ECO:0000313" key="3">
    <source>
        <dbReference type="Proteomes" id="UP000317315"/>
    </source>
</evidence>
<proteinExistence type="inferred from homology"/>
<dbReference type="SUPFAM" id="SSF54913">
    <property type="entry name" value="GlnB-like"/>
    <property type="match status" value="1"/>
</dbReference>
<sequence length="104" mass="12268">MAEYIQVITTVPTKEDAERISRQLLEKRLAACIQKFKVESSYLWKGKIERGMEYILFIKTKRSLYSKLEKEILSIHPYEVPEIIALPIVKGYSAYLNWINMELQ</sequence>
<dbReference type="RefSeq" id="WP_142934932.1">
    <property type="nucleotide sequence ID" value="NZ_FXTM01000008.1"/>
</dbReference>
<dbReference type="Pfam" id="PF03091">
    <property type="entry name" value="CutA1"/>
    <property type="match status" value="1"/>
</dbReference>
<keyword evidence="3" id="KW-1185">Reference proteome</keyword>
<dbReference type="InterPro" id="IPR015867">
    <property type="entry name" value="N-reg_PII/ATP_PRibTrfase_C"/>
</dbReference>
<dbReference type="InterPro" id="IPR004323">
    <property type="entry name" value="Ion_tolerance_CutA"/>
</dbReference>
<dbReference type="EMBL" id="FXTM01000008">
    <property type="protein sequence ID" value="SMO51270.1"/>
    <property type="molecule type" value="Genomic_DNA"/>
</dbReference>
<accession>A0A521BXT4</accession>
<organism evidence="2 3">
    <name type="scientific">Balnearium lithotrophicum</name>
    <dbReference type="NCBI Taxonomy" id="223788"/>
    <lineage>
        <taxon>Bacteria</taxon>
        <taxon>Pseudomonadati</taxon>
        <taxon>Aquificota</taxon>
        <taxon>Aquificia</taxon>
        <taxon>Desulfurobacteriales</taxon>
        <taxon>Desulfurobacteriaceae</taxon>
        <taxon>Balnearium</taxon>
    </lineage>
</organism>
<reference evidence="2 3" key="1">
    <citation type="submission" date="2017-05" db="EMBL/GenBank/DDBJ databases">
        <authorList>
            <person name="Varghese N."/>
            <person name="Submissions S."/>
        </authorList>
    </citation>
    <scope>NUCLEOTIDE SEQUENCE [LARGE SCALE GENOMIC DNA]</scope>
    <source>
        <strain evidence="2 3">DSM 16304</strain>
    </source>
</reference>